<dbReference type="GO" id="GO:0005840">
    <property type="term" value="C:ribosome"/>
    <property type="evidence" value="ECO:0007669"/>
    <property type="project" value="UniProtKB-KW"/>
</dbReference>
<evidence type="ECO:0000313" key="4">
    <source>
        <dbReference type="EMBL" id="KKK68822.1"/>
    </source>
</evidence>
<organism evidence="4">
    <name type="scientific">marine sediment metagenome</name>
    <dbReference type="NCBI Taxonomy" id="412755"/>
    <lineage>
        <taxon>unclassified sequences</taxon>
        <taxon>metagenomes</taxon>
        <taxon>ecological metagenomes</taxon>
    </lineage>
</organism>
<keyword evidence="3" id="KW-0687">Ribonucleoprotein</keyword>
<accession>A0A0F8XI74</accession>
<dbReference type="InterPro" id="IPR001790">
    <property type="entry name" value="Ribosomal_uL10"/>
</dbReference>
<dbReference type="SUPFAM" id="SSF160369">
    <property type="entry name" value="Ribosomal protein L10-like"/>
    <property type="match status" value="1"/>
</dbReference>
<comment type="caution">
    <text evidence="4">The sequence shown here is derived from an EMBL/GenBank/DDBJ whole genome shotgun (WGS) entry which is preliminary data.</text>
</comment>
<reference evidence="4" key="1">
    <citation type="journal article" date="2015" name="Nature">
        <title>Complex archaea that bridge the gap between prokaryotes and eukaryotes.</title>
        <authorList>
            <person name="Spang A."/>
            <person name="Saw J.H."/>
            <person name="Jorgensen S.L."/>
            <person name="Zaremba-Niedzwiedzka K."/>
            <person name="Martijn J."/>
            <person name="Lind A.E."/>
            <person name="van Eijk R."/>
            <person name="Schleper C."/>
            <person name="Guy L."/>
            <person name="Ettema T.J."/>
        </authorList>
    </citation>
    <scope>NUCLEOTIDE SEQUENCE</scope>
</reference>
<keyword evidence="2" id="KW-0689">Ribosomal protein</keyword>
<dbReference type="CDD" id="cd05797">
    <property type="entry name" value="Ribosomal_L10"/>
    <property type="match status" value="1"/>
</dbReference>
<feature type="non-terminal residue" evidence="4">
    <location>
        <position position="71"/>
    </location>
</feature>
<dbReference type="AlphaFoldDB" id="A0A0F8XI74"/>
<dbReference type="Pfam" id="PF00466">
    <property type="entry name" value="Ribosomal_L10"/>
    <property type="match status" value="1"/>
</dbReference>
<proteinExistence type="inferred from homology"/>
<name>A0A0F8XI74_9ZZZZ</name>
<gene>
    <name evidence="4" type="ORF">LCGC14_2940210</name>
</gene>
<protein>
    <recommendedName>
        <fullName evidence="5">50S ribosomal protein L10</fullName>
    </recommendedName>
</protein>
<evidence type="ECO:0000256" key="2">
    <source>
        <dbReference type="ARBA" id="ARBA00022980"/>
    </source>
</evidence>
<sequence>MLTGYKGMDVAEMTELRESFRKAEVEYKVVKNTLARRALQQLGIKTLDTFLVGPTGVVWSSEDSTAPARVL</sequence>
<dbReference type="InterPro" id="IPR047865">
    <property type="entry name" value="Ribosomal_uL10_bac_type"/>
</dbReference>
<evidence type="ECO:0000256" key="3">
    <source>
        <dbReference type="ARBA" id="ARBA00023274"/>
    </source>
</evidence>
<comment type="similarity">
    <text evidence="1">Belongs to the universal ribosomal protein uL10 family.</text>
</comment>
<evidence type="ECO:0008006" key="5">
    <source>
        <dbReference type="Google" id="ProtNLM"/>
    </source>
</evidence>
<evidence type="ECO:0000256" key="1">
    <source>
        <dbReference type="ARBA" id="ARBA00008889"/>
    </source>
</evidence>
<dbReference type="GO" id="GO:1990904">
    <property type="term" value="C:ribonucleoprotein complex"/>
    <property type="evidence" value="ECO:0007669"/>
    <property type="project" value="UniProtKB-KW"/>
</dbReference>
<dbReference type="Gene3D" id="3.30.70.1730">
    <property type="match status" value="1"/>
</dbReference>
<dbReference type="NCBIfam" id="NF000955">
    <property type="entry name" value="PRK00099.1-1"/>
    <property type="match status" value="1"/>
</dbReference>
<dbReference type="EMBL" id="LAZR01058952">
    <property type="protein sequence ID" value="KKK68822.1"/>
    <property type="molecule type" value="Genomic_DNA"/>
</dbReference>
<dbReference type="PANTHER" id="PTHR11560">
    <property type="entry name" value="39S RIBOSOMAL PROTEIN L10, MITOCHONDRIAL"/>
    <property type="match status" value="1"/>
</dbReference>
<dbReference type="InterPro" id="IPR043141">
    <property type="entry name" value="Ribosomal_uL10-like_sf"/>
</dbReference>